<feature type="domain" description="BFD-like [2Fe-2S]-binding" evidence="1">
    <location>
        <begin position="10"/>
        <end position="54"/>
    </location>
</feature>
<name>A0A4Q7UXB6_PSEST</name>
<dbReference type="AlphaFoldDB" id="A0A4Q7UXB6"/>
<reference evidence="2 3" key="1">
    <citation type="submission" date="2019-02" db="EMBL/GenBank/DDBJ databases">
        <title>Sequencing the genomes of 1000 actinobacteria strains.</title>
        <authorList>
            <person name="Klenk H.-P."/>
        </authorList>
    </citation>
    <scope>NUCLEOTIDE SEQUENCE [LARGE SCALE GENOMIC DNA]</scope>
    <source>
        <strain evidence="2 3">DSM 45779</strain>
    </source>
</reference>
<evidence type="ECO:0000313" key="3">
    <source>
        <dbReference type="Proteomes" id="UP000291591"/>
    </source>
</evidence>
<dbReference type="InterPro" id="IPR041854">
    <property type="entry name" value="BFD-like_2Fe2S-bd_dom_sf"/>
</dbReference>
<comment type="caution">
    <text evidence="2">The sequence shown here is derived from an EMBL/GenBank/DDBJ whole genome shotgun (WGS) entry which is preliminary data.</text>
</comment>
<sequence>MKGGVTLFACICAAATESEVRDCVRLGALTVEEIGDACGAGTGCGSCVNTLGVLLMTTAAPSDLDGLPATA</sequence>
<dbReference type="Gene3D" id="1.10.10.1100">
    <property type="entry name" value="BFD-like [2Fe-2S]-binding domain"/>
    <property type="match status" value="1"/>
</dbReference>
<gene>
    <name evidence="2" type="ORF">EV383_3320</name>
</gene>
<keyword evidence="3" id="KW-1185">Reference proteome</keyword>
<dbReference type="RefSeq" id="WP_242623141.1">
    <property type="nucleotide sequence ID" value="NZ_SHKL01000001.1"/>
</dbReference>
<dbReference type="Pfam" id="PF04324">
    <property type="entry name" value="Fer2_BFD"/>
    <property type="match status" value="1"/>
</dbReference>
<organism evidence="2 3">
    <name type="scientific">Pseudonocardia sediminis</name>
    <dbReference type="NCBI Taxonomy" id="1397368"/>
    <lineage>
        <taxon>Bacteria</taxon>
        <taxon>Bacillati</taxon>
        <taxon>Actinomycetota</taxon>
        <taxon>Actinomycetes</taxon>
        <taxon>Pseudonocardiales</taxon>
        <taxon>Pseudonocardiaceae</taxon>
        <taxon>Pseudonocardia</taxon>
    </lineage>
</organism>
<dbReference type="InterPro" id="IPR007419">
    <property type="entry name" value="BFD-like_2Fe2S-bd_dom"/>
</dbReference>
<dbReference type="EMBL" id="SHKL01000001">
    <property type="protein sequence ID" value="RZT86425.1"/>
    <property type="molecule type" value="Genomic_DNA"/>
</dbReference>
<protein>
    <submittedName>
        <fullName evidence="2">Bacterioferritin-associated ferredoxin</fullName>
    </submittedName>
</protein>
<dbReference type="Proteomes" id="UP000291591">
    <property type="component" value="Unassembled WGS sequence"/>
</dbReference>
<accession>A0A4Q7UXB6</accession>
<evidence type="ECO:0000313" key="2">
    <source>
        <dbReference type="EMBL" id="RZT86425.1"/>
    </source>
</evidence>
<evidence type="ECO:0000259" key="1">
    <source>
        <dbReference type="Pfam" id="PF04324"/>
    </source>
</evidence>
<proteinExistence type="predicted"/>